<evidence type="ECO:0000313" key="2">
    <source>
        <dbReference type="EMBL" id="SPD74939.1"/>
    </source>
</evidence>
<evidence type="ECO:0000259" key="1">
    <source>
        <dbReference type="SMART" id="SM00849"/>
    </source>
</evidence>
<dbReference type="PANTHER" id="PTHR47619">
    <property type="entry name" value="METALLO-HYDROLASE YYCJ-RELATED"/>
    <property type="match status" value="1"/>
</dbReference>
<dbReference type="PANTHER" id="PTHR47619:SF1">
    <property type="entry name" value="EXODEOXYRIBONUCLEASE WALJ"/>
    <property type="match status" value="1"/>
</dbReference>
<dbReference type="SUPFAM" id="SSF56281">
    <property type="entry name" value="Metallo-hydrolase/oxidoreductase"/>
    <property type="match status" value="1"/>
</dbReference>
<dbReference type="InterPro" id="IPR036866">
    <property type="entry name" value="RibonucZ/Hydroxyglut_hydro"/>
</dbReference>
<feature type="domain" description="Metallo-beta-lactamase" evidence="1">
    <location>
        <begin position="15"/>
        <end position="169"/>
    </location>
</feature>
<gene>
    <name evidence="2" type="ORF">PITCH_A390036</name>
</gene>
<accession>A0A445MZS1</accession>
<organism evidence="2">
    <name type="scientific">uncultured Desulfobacterium sp</name>
    <dbReference type="NCBI Taxonomy" id="201089"/>
    <lineage>
        <taxon>Bacteria</taxon>
        <taxon>Pseudomonadati</taxon>
        <taxon>Thermodesulfobacteriota</taxon>
        <taxon>Desulfobacteria</taxon>
        <taxon>Desulfobacterales</taxon>
        <taxon>Desulfobacteriaceae</taxon>
        <taxon>Desulfobacterium</taxon>
        <taxon>environmental samples</taxon>
    </lineage>
</organism>
<sequence length="262" mass="28993">MKWAMRFSVLASGSSGNACYVESADTRILIDAGLSARETERRLEQAGIKPESLTAIIITHEHQDHIKGAGVLTRRYHLPLYINQDTLENGKKVLGKIFRPMIIRTGEALNINDLVIETFTKCHDAADPMGVIVSVDGIRMGIATDMGRSTRLVEDRLRGCRALILEFNHDTVMLDEGPYPIYLKQRIKGRDGHLSNDQAGDLLETVCDNGLGHLVLAHLSEINNNPDIAYQKACDVLNCCGLKRTNITVSSQDEVVPMIELT</sequence>
<dbReference type="InterPro" id="IPR052533">
    <property type="entry name" value="WalJ/YycJ-like"/>
</dbReference>
<dbReference type="InterPro" id="IPR001279">
    <property type="entry name" value="Metallo-B-lactamas"/>
</dbReference>
<dbReference type="SMART" id="SM00849">
    <property type="entry name" value="Lactamase_B"/>
    <property type="match status" value="1"/>
</dbReference>
<name>A0A445MZS1_9BACT</name>
<protein>
    <submittedName>
        <fullName evidence="2">Metallo-beta-lactamase domain protein</fullName>
    </submittedName>
</protein>
<reference evidence="2" key="1">
    <citation type="submission" date="2018-01" db="EMBL/GenBank/DDBJ databases">
        <authorList>
            <person name="Regsiter A."/>
            <person name="William W."/>
        </authorList>
    </citation>
    <scope>NUCLEOTIDE SEQUENCE</scope>
    <source>
        <strain evidence="2">TRIP AH-1</strain>
    </source>
</reference>
<dbReference type="Gene3D" id="3.60.15.10">
    <property type="entry name" value="Ribonuclease Z/Hydroxyacylglutathione hydrolase-like"/>
    <property type="match status" value="1"/>
</dbReference>
<dbReference type="Pfam" id="PF12706">
    <property type="entry name" value="Lactamase_B_2"/>
    <property type="match status" value="1"/>
</dbReference>
<dbReference type="EMBL" id="OJIN01000180">
    <property type="protein sequence ID" value="SPD74939.1"/>
    <property type="molecule type" value="Genomic_DNA"/>
</dbReference>
<proteinExistence type="predicted"/>
<dbReference type="AlphaFoldDB" id="A0A445MZS1"/>